<dbReference type="InterPro" id="IPR038937">
    <property type="entry name" value="RopGEF"/>
</dbReference>
<evidence type="ECO:0000256" key="1">
    <source>
        <dbReference type="ARBA" id="ARBA00022658"/>
    </source>
</evidence>
<dbReference type="FunFam" id="1.20.58.2010:FF:000004">
    <property type="entry name" value="Rop guanine nucleotide exchange factor 1"/>
    <property type="match status" value="1"/>
</dbReference>
<dbReference type="Gene3D" id="1.20.58.2010">
    <property type="entry name" value="PRONE domain, subdomain 1"/>
    <property type="match status" value="1"/>
</dbReference>
<dbReference type="GO" id="GO:0005085">
    <property type="term" value="F:guanyl-nucleotide exchange factor activity"/>
    <property type="evidence" value="ECO:0007669"/>
    <property type="project" value="UniProtKB-UniRule"/>
</dbReference>
<feature type="compositionally biased region" description="Low complexity" evidence="3">
    <location>
        <begin position="295"/>
        <end position="305"/>
    </location>
</feature>
<feature type="region of interest" description="Disordered" evidence="3">
    <location>
        <begin position="242"/>
        <end position="305"/>
    </location>
</feature>
<feature type="compositionally biased region" description="Low complexity" evidence="3">
    <location>
        <begin position="242"/>
        <end position="263"/>
    </location>
</feature>
<organism evidence="5 6">
    <name type="scientific">Triticum turgidum subsp. durum</name>
    <name type="common">Durum wheat</name>
    <name type="synonym">Triticum durum</name>
    <dbReference type="NCBI Taxonomy" id="4567"/>
    <lineage>
        <taxon>Eukaryota</taxon>
        <taxon>Viridiplantae</taxon>
        <taxon>Streptophyta</taxon>
        <taxon>Embryophyta</taxon>
        <taxon>Tracheophyta</taxon>
        <taxon>Spermatophyta</taxon>
        <taxon>Magnoliopsida</taxon>
        <taxon>Liliopsida</taxon>
        <taxon>Poales</taxon>
        <taxon>Poaceae</taxon>
        <taxon>BOP clade</taxon>
        <taxon>Pooideae</taxon>
        <taxon>Triticodae</taxon>
        <taxon>Triticeae</taxon>
        <taxon>Triticinae</taxon>
        <taxon>Triticum</taxon>
    </lineage>
</organism>
<dbReference type="Pfam" id="PF03759">
    <property type="entry name" value="PRONE"/>
    <property type="match status" value="1"/>
</dbReference>
<dbReference type="Proteomes" id="UP000324705">
    <property type="component" value="Chromosome 1B"/>
</dbReference>
<gene>
    <name evidence="5" type="ORF">TRITD_1Bv1G160310</name>
</gene>
<keyword evidence="6" id="KW-1185">Reference proteome</keyword>
<feature type="domain" description="PRONE" evidence="4">
    <location>
        <begin position="1"/>
        <end position="305"/>
    </location>
</feature>
<evidence type="ECO:0000256" key="3">
    <source>
        <dbReference type="SAM" id="MobiDB-lite"/>
    </source>
</evidence>
<reference evidence="5 6" key="1">
    <citation type="submission" date="2017-09" db="EMBL/GenBank/DDBJ databases">
        <authorList>
            <consortium name="International Durum Wheat Genome Sequencing Consortium (IDWGSC)"/>
            <person name="Milanesi L."/>
        </authorList>
    </citation>
    <scope>NUCLEOTIDE SEQUENCE [LARGE SCALE GENOMIC DNA]</scope>
    <source>
        <strain evidence="6">cv. Svevo</strain>
    </source>
</reference>
<evidence type="ECO:0000313" key="6">
    <source>
        <dbReference type="Proteomes" id="UP000324705"/>
    </source>
</evidence>
<evidence type="ECO:0000259" key="4">
    <source>
        <dbReference type="PROSITE" id="PS51334"/>
    </source>
</evidence>
<dbReference type="EMBL" id="LT934112">
    <property type="protein sequence ID" value="VAH19808.1"/>
    <property type="molecule type" value="Genomic_DNA"/>
</dbReference>
<accession>A0A9R0QY83</accession>
<sequence length="305" mass="34389">MKERFSKLLLGEDMSGSGKGVCTALAISNAITNLCATIFGQLWRLEPLLPEKKAMWRREMDWLLCVSDHIVELVPTWQTFPDGTRLEIMTSRPRSDLYINLPALRKLDHMLLETLESFRDTEFWYVDQGICAPDCDGSASFRRPAHRRDEKWWLPVPRVPPGGLREATRRQLEHKRDAANQILKAAMAINSNALAEMDVPDSYHDSLPKVSNTAHTRYFLGSGLRFLDEHLCVRTGVRRWGTSYTGTSRRSSSPPTASLTAWTCRRSTRPWRSPTASRPPSTCGAGGAPLPSRPAPSRRGAWSRT</sequence>
<evidence type="ECO:0000256" key="2">
    <source>
        <dbReference type="PROSITE-ProRule" id="PRU00663"/>
    </source>
</evidence>
<dbReference type="PROSITE" id="PS51334">
    <property type="entry name" value="PRONE"/>
    <property type="match status" value="1"/>
</dbReference>
<dbReference type="InterPro" id="IPR005512">
    <property type="entry name" value="PRONE_dom"/>
</dbReference>
<name>A0A9R0QY83_TRITD</name>
<proteinExistence type="predicted"/>
<dbReference type="Gramene" id="TRITD1Bv1G160310.2">
    <property type="protein sequence ID" value="TRITD1Bv1G160310.2"/>
    <property type="gene ID" value="TRITD1Bv1G160310"/>
</dbReference>
<evidence type="ECO:0000313" key="5">
    <source>
        <dbReference type="EMBL" id="VAH19808.1"/>
    </source>
</evidence>
<dbReference type="AlphaFoldDB" id="A0A9R0QY83"/>
<keyword evidence="1 2" id="KW-0344">Guanine-nucleotide releasing factor</keyword>
<protein>
    <recommendedName>
        <fullName evidence="4">PRONE domain-containing protein</fullName>
    </recommendedName>
</protein>
<dbReference type="PANTHER" id="PTHR33101:SF74">
    <property type="entry name" value="OS05G0454200 PROTEIN"/>
    <property type="match status" value="1"/>
</dbReference>
<dbReference type="PANTHER" id="PTHR33101">
    <property type="entry name" value="ROP GUANINE NUCLEOTIDE EXCHANGE FACTOR 1"/>
    <property type="match status" value="1"/>
</dbReference>